<comment type="caution">
    <text evidence="2">The sequence shown here is derived from an EMBL/GenBank/DDBJ whole genome shotgun (WGS) entry which is preliminary data.</text>
</comment>
<evidence type="ECO:0000313" key="2">
    <source>
        <dbReference type="EMBL" id="MCE3050064.1"/>
    </source>
</evidence>
<keyword evidence="3" id="KW-1185">Reference proteome</keyword>
<feature type="non-terminal residue" evidence="2">
    <location>
        <position position="56"/>
    </location>
</feature>
<gene>
    <name evidence="2" type="ORF">HAX54_046424</name>
</gene>
<feature type="compositionally biased region" description="Polar residues" evidence="1">
    <location>
        <begin position="1"/>
        <end position="12"/>
    </location>
</feature>
<protein>
    <submittedName>
        <fullName evidence="2">Uncharacterized protein</fullName>
    </submittedName>
</protein>
<organism evidence="2 3">
    <name type="scientific">Datura stramonium</name>
    <name type="common">Jimsonweed</name>
    <name type="synonym">Common thornapple</name>
    <dbReference type="NCBI Taxonomy" id="4076"/>
    <lineage>
        <taxon>Eukaryota</taxon>
        <taxon>Viridiplantae</taxon>
        <taxon>Streptophyta</taxon>
        <taxon>Embryophyta</taxon>
        <taxon>Tracheophyta</taxon>
        <taxon>Spermatophyta</taxon>
        <taxon>Magnoliopsida</taxon>
        <taxon>eudicotyledons</taxon>
        <taxon>Gunneridae</taxon>
        <taxon>Pentapetalae</taxon>
        <taxon>asterids</taxon>
        <taxon>lamiids</taxon>
        <taxon>Solanales</taxon>
        <taxon>Solanaceae</taxon>
        <taxon>Solanoideae</taxon>
        <taxon>Datureae</taxon>
        <taxon>Datura</taxon>
    </lineage>
</organism>
<dbReference type="Proteomes" id="UP000823775">
    <property type="component" value="Unassembled WGS sequence"/>
</dbReference>
<reference evidence="2 3" key="1">
    <citation type="journal article" date="2021" name="BMC Genomics">
        <title>Datura genome reveals duplications of psychoactive alkaloid biosynthetic genes and high mutation rate following tissue culture.</title>
        <authorList>
            <person name="Rajewski A."/>
            <person name="Carter-House D."/>
            <person name="Stajich J."/>
            <person name="Litt A."/>
        </authorList>
    </citation>
    <scope>NUCLEOTIDE SEQUENCE [LARGE SCALE GENOMIC DNA]</scope>
    <source>
        <strain evidence="2">AR-01</strain>
    </source>
</reference>
<sequence length="56" mass="6442">DRMNELASQVAAQTKERSTYSPQATMDDDIFVWEIEEEVVGETIADFFLKGEELEE</sequence>
<accession>A0ABS8WIW3</accession>
<dbReference type="EMBL" id="JACEIK010007321">
    <property type="protein sequence ID" value="MCE3050064.1"/>
    <property type="molecule type" value="Genomic_DNA"/>
</dbReference>
<proteinExistence type="predicted"/>
<evidence type="ECO:0000256" key="1">
    <source>
        <dbReference type="SAM" id="MobiDB-lite"/>
    </source>
</evidence>
<feature type="non-terminal residue" evidence="2">
    <location>
        <position position="1"/>
    </location>
</feature>
<evidence type="ECO:0000313" key="3">
    <source>
        <dbReference type="Proteomes" id="UP000823775"/>
    </source>
</evidence>
<name>A0ABS8WIW3_DATST</name>
<feature type="region of interest" description="Disordered" evidence="1">
    <location>
        <begin position="1"/>
        <end position="21"/>
    </location>
</feature>